<comment type="caution">
    <text evidence="2">The sequence shown here is derived from an EMBL/GenBank/DDBJ whole genome shotgun (WGS) entry which is preliminary data.</text>
</comment>
<dbReference type="KEGG" id="cmiu:B1H56_14005"/>
<dbReference type="AlphaFoldDB" id="A0A136Q6Q6"/>
<dbReference type="SUPFAM" id="SSF51658">
    <property type="entry name" value="Xylose isomerase-like"/>
    <property type="match status" value="1"/>
</dbReference>
<dbReference type="InterPro" id="IPR050312">
    <property type="entry name" value="IolE/XylAMocC-like"/>
</dbReference>
<dbReference type="EMBL" id="LSZW01000046">
    <property type="protein sequence ID" value="KXK66353.1"/>
    <property type="molecule type" value="Genomic_DNA"/>
</dbReference>
<dbReference type="InterPro" id="IPR036237">
    <property type="entry name" value="Xyl_isomerase-like_sf"/>
</dbReference>
<dbReference type="RefSeq" id="WP_066523073.1">
    <property type="nucleotide sequence ID" value="NZ_CABMOF010000012.1"/>
</dbReference>
<dbReference type="Pfam" id="PF01261">
    <property type="entry name" value="AP_endonuc_2"/>
    <property type="match status" value="1"/>
</dbReference>
<dbReference type="OrthoDB" id="9801960at2"/>
<sequence length="283" mass="31803">MGQQKKIRKCGVYTWFGFLLPFREKLRLIKDAGFDTVCTWWDDMFLEMDGRKEEQFDQALSAGLLIEHTHLPYFGCDELWRPGLSGDALCARYCRAVAGAAASGIRTVVMHPFERQAPPAGDWAVFIARMERIAGESARRGIHLAIENICDQNGLMRILDHFNGNPYVGLCFDTGHNHLTAANGFGLLDRHRDRIFALHVHDNNGKADEHLLPYEGTVDWAAFMEKIGETNFAGSLMLEACYPIDMEKLDKDPARGYLAPAVPPEEYLARAKQSCEKVLQAGI</sequence>
<keyword evidence="3" id="KW-1185">Reference proteome</keyword>
<proteinExistence type="predicted"/>
<keyword evidence="2" id="KW-0255">Endonuclease</keyword>
<reference evidence="2 3" key="1">
    <citation type="submission" date="2016-02" db="EMBL/GenBank/DDBJ databases">
        <authorList>
            <person name="Wen L."/>
            <person name="He K."/>
            <person name="Yang H."/>
        </authorList>
    </citation>
    <scope>NUCLEOTIDE SEQUENCE [LARGE SCALE GENOMIC DNA]</scope>
    <source>
        <strain evidence="2 3">DSM 22607</strain>
    </source>
</reference>
<organism evidence="2 3">
    <name type="scientific">Christensenella minuta</name>
    <dbReference type="NCBI Taxonomy" id="626937"/>
    <lineage>
        <taxon>Bacteria</taxon>
        <taxon>Bacillati</taxon>
        <taxon>Bacillota</taxon>
        <taxon>Clostridia</taxon>
        <taxon>Christensenellales</taxon>
        <taxon>Christensenellaceae</taxon>
        <taxon>Christensenella</taxon>
    </lineage>
</organism>
<keyword evidence="2" id="KW-0378">Hydrolase</keyword>
<keyword evidence="2" id="KW-0540">Nuclease</keyword>
<dbReference type="Gene3D" id="3.20.20.150">
    <property type="entry name" value="Divalent-metal-dependent TIM barrel enzymes"/>
    <property type="match status" value="1"/>
</dbReference>
<accession>A0A136Q6Q6</accession>
<evidence type="ECO:0000313" key="2">
    <source>
        <dbReference type="EMBL" id="KXK66353.1"/>
    </source>
</evidence>
<evidence type="ECO:0000313" key="3">
    <source>
        <dbReference type="Proteomes" id="UP000070366"/>
    </source>
</evidence>
<dbReference type="GO" id="GO:0004519">
    <property type="term" value="F:endonuclease activity"/>
    <property type="evidence" value="ECO:0007669"/>
    <property type="project" value="UniProtKB-KW"/>
</dbReference>
<gene>
    <name evidence="2" type="ORF">HMPREF3293_00758</name>
</gene>
<protein>
    <submittedName>
        <fullName evidence="2">AP endonuclease, family 2</fullName>
    </submittedName>
</protein>
<dbReference type="InterPro" id="IPR013022">
    <property type="entry name" value="Xyl_isomerase-like_TIM-brl"/>
</dbReference>
<dbReference type="Proteomes" id="UP000070366">
    <property type="component" value="Unassembled WGS sequence"/>
</dbReference>
<evidence type="ECO:0000259" key="1">
    <source>
        <dbReference type="Pfam" id="PF01261"/>
    </source>
</evidence>
<dbReference type="PANTHER" id="PTHR12110">
    <property type="entry name" value="HYDROXYPYRUVATE ISOMERASE"/>
    <property type="match status" value="1"/>
</dbReference>
<name>A0A136Q6Q6_9FIRM</name>
<feature type="domain" description="Xylose isomerase-like TIM barrel" evidence="1">
    <location>
        <begin position="26"/>
        <end position="244"/>
    </location>
</feature>
<dbReference type="STRING" id="626937.HMPREF3293_00758"/>